<keyword evidence="1" id="KW-0614">Plasmid</keyword>
<dbReference type="KEGG" id="cpau:EHF44_00945"/>
<gene>
    <name evidence="1" type="ORF">EHF44_00945</name>
</gene>
<name>A0A3G8GVQ3_9BURK</name>
<accession>A0A3G8GVQ3</accession>
<geneLocation type="plasmid" evidence="1">
    <name>unnamed1</name>
</geneLocation>
<dbReference type="RefSeq" id="WP_111733932.1">
    <property type="nucleotide sequence ID" value="NZ_CP033968.1"/>
</dbReference>
<proteinExistence type="predicted"/>
<dbReference type="Proteomes" id="UP000270411">
    <property type="component" value="Plasmid unnamed1"/>
</dbReference>
<reference evidence="2" key="1">
    <citation type="submission" date="2018-11" db="EMBL/GenBank/DDBJ databases">
        <title>FDA dAtabase for Regulatory Grade micrObial Sequences (FDA-ARGOS): Supporting development and validation of Infectious Disease Dx tests.</title>
        <authorList>
            <person name="Goldberg B."/>
            <person name="Campos J."/>
            <person name="Tallon L."/>
            <person name="Sadzewicz L."/>
            <person name="Zhao X."/>
            <person name="Vavikolanu K."/>
            <person name="Mehta A."/>
            <person name="Aluvathingal J."/>
            <person name="Nadendla S."/>
            <person name="Geyer C."/>
            <person name="Nandy P."/>
            <person name="Yan Y."/>
            <person name="Sichtig H."/>
        </authorList>
    </citation>
    <scope>NUCLEOTIDE SEQUENCE [LARGE SCALE GENOMIC DNA]</scope>
    <source>
        <strain evidence="2">FDAARGOS_614</strain>
        <plasmid evidence="2">unnamed1</plasmid>
    </source>
</reference>
<dbReference type="AlphaFoldDB" id="A0A3G8GVQ3"/>
<organism evidence="1 2">
    <name type="scientific">Cupriavidus pauculus</name>
    <dbReference type="NCBI Taxonomy" id="82633"/>
    <lineage>
        <taxon>Bacteria</taxon>
        <taxon>Pseudomonadati</taxon>
        <taxon>Pseudomonadota</taxon>
        <taxon>Betaproteobacteria</taxon>
        <taxon>Burkholderiales</taxon>
        <taxon>Burkholderiaceae</taxon>
        <taxon>Cupriavidus</taxon>
    </lineage>
</organism>
<sequence>MSNGMNLPKIARRTDVFELRNAVRAVIGSCKATNKAAVLAVDAAEEAFQASITDDEKAYIVSAARGWKAAWHKSRPDDPFLRGVEFNAYDDVRHHLGMSMVVKFLQDAQSESLAEPDTRRIAGLVLEGGDESVLDSVVHDECSAHGTGINNDGTEAQVAYLLANGWTEEAILKEAGVDQAPRSSSQT</sequence>
<evidence type="ECO:0000313" key="1">
    <source>
        <dbReference type="EMBL" id="AZG12079.1"/>
    </source>
</evidence>
<dbReference type="EMBL" id="CP033968">
    <property type="protein sequence ID" value="AZG12079.1"/>
    <property type="molecule type" value="Genomic_DNA"/>
</dbReference>
<protein>
    <submittedName>
        <fullName evidence="1">Uncharacterized protein</fullName>
    </submittedName>
</protein>
<dbReference type="OrthoDB" id="8961881at2"/>
<evidence type="ECO:0000313" key="2">
    <source>
        <dbReference type="Proteomes" id="UP000270411"/>
    </source>
</evidence>